<feature type="repeat" description="WD" evidence="3">
    <location>
        <begin position="284"/>
        <end position="325"/>
    </location>
</feature>
<evidence type="ECO:0000256" key="1">
    <source>
        <dbReference type="ARBA" id="ARBA00022574"/>
    </source>
</evidence>
<feature type="repeat" description="WD" evidence="3">
    <location>
        <begin position="201"/>
        <end position="242"/>
    </location>
</feature>
<dbReference type="Gene3D" id="2.130.10.10">
    <property type="entry name" value="YVTN repeat-like/Quinoprotein amine dehydrogenase"/>
    <property type="match status" value="2"/>
</dbReference>
<organism evidence="4 5">
    <name type="scientific">Chytriomyces confervae</name>
    <dbReference type="NCBI Taxonomy" id="246404"/>
    <lineage>
        <taxon>Eukaryota</taxon>
        <taxon>Fungi</taxon>
        <taxon>Fungi incertae sedis</taxon>
        <taxon>Chytridiomycota</taxon>
        <taxon>Chytridiomycota incertae sedis</taxon>
        <taxon>Chytridiomycetes</taxon>
        <taxon>Chytridiales</taxon>
        <taxon>Chytriomycetaceae</taxon>
        <taxon>Chytriomyces</taxon>
    </lineage>
</organism>
<evidence type="ECO:0000256" key="3">
    <source>
        <dbReference type="PROSITE-ProRule" id="PRU00221"/>
    </source>
</evidence>
<dbReference type="PROSITE" id="PS50082">
    <property type="entry name" value="WD_REPEATS_2"/>
    <property type="match status" value="4"/>
</dbReference>
<comment type="caution">
    <text evidence="4">The sequence shown here is derived from an EMBL/GenBank/DDBJ whole genome shotgun (WGS) entry which is preliminary data.</text>
</comment>
<dbReference type="SMART" id="SM00320">
    <property type="entry name" value="WD40"/>
    <property type="match status" value="5"/>
</dbReference>
<reference evidence="4 5" key="1">
    <citation type="journal article" date="2019" name="Sci. Rep.">
        <title>Comparative genomics of chytrid fungi reveal insights into the obligate biotrophic and pathogenic lifestyle of Synchytrium endobioticum.</title>
        <authorList>
            <person name="van de Vossenberg B.T.L.H."/>
            <person name="Warris S."/>
            <person name="Nguyen H.D.T."/>
            <person name="van Gent-Pelzer M.P.E."/>
            <person name="Joly D.L."/>
            <person name="van de Geest H.C."/>
            <person name="Bonants P.J.M."/>
            <person name="Smith D.S."/>
            <person name="Levesque C.A."/>
            <person name="van der Lee T.A.J."/>
        </authorList>
    </citation>
    <scope>NUCLEOTIDE SEQUENCE [LARGE SCALE GENOMIC DNA]</scope>
    <source>
        <strain evidence="4 5">CBS 675.73</strain>
    </source>
</reference>
<feature type="repeat" description="WD" evidence="3">
    <location>
        <begin position="463"/>
        <end position="494"/>
    </location>
</feature>
<gene>
    <name evidence="4" type="ORF">CcCBS67573_g08493</name>
</gene>
<keyword evidence="5" id="KW-1185">Reference proteome</keyword>
<dbReference type="GO" id="GO:1990234">
    <property type="term" value="C:transferase complex"/>
    <property type="evidence" value="ECO:0007669"/>
    <property type="project" value="UniProtKB-ARBA"/>
</dbReference>
<keyword evidence="2" id="KW-0677">Repeat</keyword>
<name>A0A507EJS8_9FUNG</name>
<keyword evidence="1 3" id="KW-0853">WD repeat</keyword>
<dbReference type="CDD" id="cd00200">
    <property type="entry name" value="WD40"/>
    <property type="match status" value="1"/>
</dbReference>
<dbReference type="STRING" id="246404.A0A507EJS8"/>
<protein>
    <recommendedName>
        <fullName evidence="6">WD40 repeat-like protein</fullName>
    </recommendedName>
</protein>
<dbReference type="PANTHER" id="PTHR22847:SF637">
    <property type="entry name" value="WD REPEAT DOMAIN 5B"/>
    <property type="match status" value="1"/>
</dbReference>
<dbReference type="InterPro" id="IPR019775">
    <property type="entry name" value="WD40_repeat_CS"/>
</dbReference>
<dbReference type="Proteomes" id="UP000320333">
    <property type="component" value="Unassembled WGS sequence"/>
</dbReference>
<evidence type="ECO:0000313" key="4">
    <source>
        <dbReference type="EMBL" id="TPX64104.1"/>
    </source>
</evidence>
<proteinExistence type="predicted"/>
<dbReference type="SUPFAM" id="SSF50978">
    <property type="entry name" value="WD40 repeat-like"/>
    <property type="match status" value="1"/>
</dbReference>
<dbReference type="PROSITE" id="PS50294">
    <property type="entry name" value="WD_REPEATS_REGION"/>
    <property type="match status" value="3"/>
</dbReference>
<dbReference type="Pfam" id="PF00400">
    <property type="entry name" value="WD40"/>
    <property type="match status" value="3"/>
</dbReference>
<dbReference type="InterPro" id="IPR036322">
    <property type="entry name" value="WD40_repeat_dom_sf"/>
</dbReference>
<dbReference type="EMBL" id="QEAP01000564">
    <property type="protein sequence ID" value="TPX64104.1"/>
    <property type="molecule type" value="Genomic_DNA"/>
</dbReference>
<dbReference type="AlphaFoldDB" id="A0A507EJS8"/>
<evidence type="ECO:0000313" key="5">
    <source>
        <dbReference type="Proteomes" id="UP000320333"/>
    </source>
</evidence>
<dbReference type="OrthoDB" id="6262491at2759"/>
<evidence type="ECO:0000256" key="2">
    <source>
        <dbReference type="ARBA" id="ARBA00022737"/>
    </source>
</evidence>
<dbReference type="InterPro" id="IPR015943">
    <property type="entry name" value="WD40/YVTN_repeat-like_dom_sf"/>
</dbReference>
<accession>A0A507EJS8</accession>
<dbReference type="PROSITE" id="PS00678">
    <property type="entry name" value="WD_REPEATS_1"/>
    <property type="match status" value="2"/>
</dbReference>
<dbReference type="PANTHER" id="PTHR22847">
    <property type="entry name" value="WD40 REPEAT PROTEIN"/>
    <property type="match status" value="1"/>
</dbReference>
<evidence type="ECO:0008006" key="6">
    <source>
        <dbReference type="Google" id="ProtNLM"/>
    </source>
</evidence>
<sequence>MDSNGAGVGDKEMRMLKQRVVDLEKENQLLKKSLFDLSVRFNAFIAANLKGASSHSAHSRTPNAFFYDLDALDDDAVIDSLVADDSFSTTTALPLSAIPGAPSLASSLDPAAVSVAASTIANSIKKATDVTLDFAEPEIKTSSRETRHFYLKHELKGHSGAIYAIQYSPCGKYIATGSFDKSIRIWEGPSTTLSQKEVSILKRHTLNISDVCWSEDSTQLLSGAYDQTCKTWDIENGKYMDSYDCDGFVQCVMFNPIDKSQFYYGTTRNVLGLMDRRKPENALILRNDAMINSIHVYKDNSYVLTADSNGFLKTWDIRAGQPVQSVLNDQTRKPISHIAVCPMANAEEEPRYLGINSYDNVMRVYDRGLQPPETVPRMIHALKGHKNKNWPIKSSFHRLKEGLSMPKRANSHDELFGKGDDGVETSDKYSEPIMLLATGSADPYVYLYSLNSNQGSNDLLQRLEGHTDRVYATSFHPTEPILASCSADCTVKFWYSGRRKIPRQV</sequence>
<feature type="repeat" description="WD" evidence="3">
    <location>
        <begin position="155"/>
        <end position="187"/>
    </location>
</feature>
<dbReference type="InterPro" id="IPR001680">
    <property type="entry name" value="WD40_rpt"/>
</dbReference>